<keyword evidence="1" id="KW-1133">Transmembrane helix</keyword>
<keyword evidence="1" id="KW-0812">Transmembrane</keyword>
<keyword evidence="3" id="KW-1185">Reference proteome</keyword>
<feature type="transmembrane region" description="Helical" evidence="1">
    <location>
        <begin position="35"/>
        <end position="53"/>
    </location>
</feature>
<accession>A0A1G7F2H7</accession>
<dbReference type="AlphaFoldDB" id="A0A1G7F2H7"/>
<feature type="transmembrane region" description="Helical" evidence="1">
    <location>
        <begin position="74"/>
        <end position="94"/>
    </location>
</feature>
<evidence type="ECO:0000313" key="2">
    <source>
        <dbReference type="EMBL" id="SDE69755.1"/>
    </source>
</evidence>
<dbReference type="STRING" id="637679.GCA_001550055_01549"/>
<organism evidence="2 3">
    <name type="scientific">Kordiimonas lacus</name>
    <dbReference type="NCBI Taxonomy" id="637679"/>
    <lineage>
        <taxon>Bacteria</taxon>
        <taxon>Pseudomonadati</taxon>
        <taxon>Pseudomonadota</taxon>
        <taxon>Alphaproteobacteria</taxon>
        <taxon>Kordiimonadales</taxon>
        <taxon>Kordiimonadaceae</taxon>
        <taxon>Kordiimonas</taxon>
    </lineage>
</organism>
<feature type="transmembrane region" description="Helical" evidence="1">
    <location>
        <begin position="5"/>
        <end position="23"/>
    </location>
</feature>
<reference evidence="2 3" key="1">
    <citation type="submission" date="2016-10" db="EMBL/GenBank/DDBJ databases">
        <authorList>
            <person name="de Groot N.N."/>
        </authorList>
    </citation>
    <scope>NUCLEOTIDE SEQUENCE [LARGE SCALE GENOMIC DNA]</scope>
    <source>
        <strain evidence="2 3">CGMCC 1.9109</strain>
    </source>
</reference>
<evidence type="ECO:0000256" key="1">
    <source>
        <dbReference type="SAM" id="Phobius"/>
    </source>
</evidence>
<feature type="transmembrane region" description="Helical" evidence="1">
    <location>
        <begin position="150"/>
        <end position="170"/>
    </location>
</feature>
<dbReference type="EMBL" id="FNAK01000009">
    <property type="protein sequence ID" value="SDE69755.1"/>
    <property type="molecule type" value="Genomic_DNA"/>
</dbReference>
<proteinExistence type="predicted"/>
<dbReference type="Proteomes" id="UP000183685">
    <property type="component" value="Unassembled WGS sequence"/>
</dbReference>
<sequence length="206" mass="23604">MGGLAMMIIGAILSMMMAFYLLPDVFGEEALVSRWWWEIVLNLQILCLAFMWFCHHNRIIFSRGWWRMRAIVHFITGVVSVSYPVGIMLISAYMDWFREAPSERQVYLLMLGGVALWAVGNFVVPIIVWLMARPSARSDDASPLKFRPHIWLMAFWSTLSALVIGIIVWWQQGGAVSILVPILLYLQGALPYFRKAQHASPRDSDI</sequence>
<gene>
    <name evidence="2" type="ORF">SAMN04488071_3577</name>
</gene>
<protein>
    <submittedName>
        <fullName evidence="2">Uncharacterized protein</fullName>
    </submittedName>
</protein>
<name>A0A1G7F2H7_9PROT</name>
<evidence type="ECO:0000313" key="3">
    <source>
        <dbReference type="Proteomes" id="UP000183685"/>
    </source>
</evidence>
<feature type="transmembrane region" description="Helical" evidence="1">
    <location>
        <begin position="106"/>
        <end position="130"/>
    </location>
</feature>
<feature type="transmembrane region" description="Helical" evidence="1">
    <location>
        <begin position="176"/>
        <end position="193"/>
    </location>
</feature>
<keyword evidence="1" id="KW-0472">Membrane</keyword>